<organism evidence="3">
    <name type="scientific">freshwater metagenome</name>
    <dbReference type="NCBI Taxonomy" id="449393"/>
    <lineage>
        <taxon>unclassified sequences</taxon>
        <taxon>metagenomes</taxon>
        <taxon>ecological metagenomes</taxon>
    </lineage>
</organism>
<evidence type="ECO:0000313" key="2">
    <source>
        <dbReference type="EMBL" id="CAB4726687.1"/>
    </source>
</evidence>
<dbReference type="InterPro" id="IPR011008">
    <property type="entry name" value="Dimeric_a/b-barrel"/>
</dbReference>
<dbReference type="Pfam" id="PF07110">
    <property type="entry name" value="EthD"/>
    <property type="match status" value="1"/>
</dbReference>
<dbReference type="AlphaFoldDB" id="A0A6J7APY5"/>
<dbReference type="SUPFAM" id="SSF54909">
    <property type="entry name" value="Dimeric alpha+beta barrel"/>
    <property type="match status" value="1"/>
</dbReference>
<evidence type="ECO:0000313" key="5">
    <source>
        <dbReference type="EMBL" id="CAB4993904.1"/>
    </source>
</evidence>
<evidence type="ECO:0000313" key="4">
    <source>
        <dbReference type="EMBL" id="CAB4888239.1"/>
    </source>
</evidence>
<evidence type="ECO:0000259" key="1">
    <source>
        <dbReference type="Pfam" id="PF07110"/>
    </source>
</evidence>
<dbReference type="NCBIfam" id="TIGR02118">
    <property type="entry name" value="EthD family reductase"/>
    <property type="match status" value="1"/>
</dbReference>
<evidence type="ECO:0000313" key="3">
    <source>
        <dbReference type="EMBL" id="CAB4834039.1"/>
    </source>
</evidence>
<reference evidence="3" key="1">
    <citation type="submission" date="2020-05" db="EMBL/GenBank/DDBJ databases">
        <authorList>
            <person name="Chiriac C."/>
            <person name="Salcher M."/>
            <person name="Ghai R."/>
            <person name="Kavagutti S V."/>
        </authorList>
    </citation>
    <scope>NUCLEOTIDE SEQUENCE</scope>
</reference>
<dbReference type="EMBL" id="CAFBOS010000061">
    <property type="protein sequence ID" value="CAB4993904.1"/>
    <property type="molecule type" value="Genomic_DNA"/>
</dbReference>
<name>A0A6J7APY5_9ZZZZ</name>
<dbReference type="EMBL" id="CAFBMH010000001">
    <property type="protein sequence ID" value="CAB4888239.1"/>
    <property type="molecule type" value="Genomic_DNA"/>
</dbReference>
<dbReference type="InterPro" id="IPR009799">
    <property type="entry name" value="EthD_dom"/>
</dbReference>
<protein>
    <submittedName>
        <fullName evidence="3">Unannotated protein</fullName>
    </submittedName>
</protein>
<dbReference type="GO" id="GO:0016491">
    <property type="term" value="F:oxidoreductase activity"/>
    <property type="evidence" value="ECO:0007669"/>
    <property type="project" value="InterPro"/>
</dbReference>
<dbReference type="Gene3D" id="3.30.70.100">
    <property type="match status" value="1"/>
</dbReference>
<gene>
    <name evidence="2" type="ORF">UFOPK2754_00189</name>
    <name evidence="3" type="ORF">UFOPK3139_01961</name>
    <name evidence="4" type="ORF">UFOPK3543_00008</name>
    <name evidence="5" type="ORF">UFOPK3967_01192</name>
</gene>
<dbReference type="EMBL" id="CAEZYR010000004">
    <property type="protein sequence ID" value="CAB4726687.1"/>
    <property type="molecule type" value="Genomic_DNA"/>
</dbReference>
<sequence>MTITKLVFCVAKKPEMSVDEFREYWLNRHGPLVRALWEKGTFPGMLRYVQSHTVYEADGGRIARGAKKPYDGITEVWMDSDLGGTDDVARAASAEGGRRLLQDESNFIDFANSTVFVTIEHTIFE</sequence>
<feature type="domain" description="EthD" evidence="1">
    <location>
        <begin position="13"/>
        <end position="110"/>
    </location>
</feature>
<accession>A0A6J7APY5</accession>
<dbReference type="EMBL" id="CAFABA010000087">
    <property type="protein sequence ID" value="CAB4834039.1"/>
    <property type="molecule type" value="Genomic_DNA"/>
</dbReference>
<proteinExistence type="predicted"/>